<protein>
    <submittedName>
        <fullName evidence="2">Uncharacterized protein</fullName>
    </submittedName>
</protein>
<keyword evidence="1" id="KW-0472">Membrane</keyword>
<keyword evidence="3" id="KW-1185">Reference proteome</keyword>
<feature type="transmembrane region" description="Helical" evidence="1">
    <location>
        <begin position="50"/>
        <end position="78"/>
    </location>
</feature>
<dbReference type="Proteomes" id="UP000053405">
    <property type="component" value="Unassembled WGS sequence"/>
</dbReference>
<evidence type="ECO:0000313" key="3">
    <source>
        <dbReference type="Proteomes" id="UP000053405"/>
    </source>
</evidence>
<keyword evidence="1" id="KW-0812">Transmembrane</keyword>
<dbReference type="STRING" id="1121927.GOHSU_14_00200"/>
<comment type="caution">
    <text evidence="2">The sequence shown here is derived from an EMBL/GenBank/DDBJ whole genome shotgun (WGS) entry which is preliminary data.</text>
</comment>
<dbReference type="AlphaFoldDB" id="L7L9Y8"/>
<dbReference type="EMBL" id="BANT01000014">
    <property type="protein sequence ID" value="GAC56853.1"/>
    <property type="molecule type" value="Genomic_DNA"/>
</dbReference>
<gene>
    <name evidence="2" type="ORF">GOHSU_14_00200</name>
</gene>
<keyword evidence="1" id="KW-1133">Transmembrane helix</keyword>
<sequence>MLILIQLTVFAVLCWVIAMPGSYSSAHKQALTMVKDQSEKGTSLGDPDVVARMVTIAGIAVSAVVLVALVAGLLALLLRGKGWARFLLGWITALLTVMMVFDVIAVVFGDGGETETLPAWAMVARIIGGVAALGASLAAMHPDTRKFVEQVAAFRSRSAGTRQGRNR</sequence>
<evidence type="ECO:0000256" key="1">
    <source>
        <dbReference type="SAM" id="Phobius"/>
    </source>
</evidence>
<feature type="transmembrane region" description="Helical" evidence="1">
    <location>
        <begin position="87"/>
        <end position="108"/>
    </location>
</feature>
<name>L7L9Y8_9ACTN</name>
<reference evidence="2 3" key="1">
    <citation type="submission" date="2012-12" db="EMBL/GenBank/DDBJ databases">
        <title>Whole genome shotgun sequence of Gordonia hirsuta NBRC 16056.</title>
        <authorList>
            <person name="Isaki-Nakamura S."/>
            <person name="Hosoyama A."/>
            <person name="Tsuchikane K."/>
            <person name="Katsumata H."/>
            <person name="Baba S."/>
            <person name="Yamazaki S."/>
            <person name="Fujita N."/>
        </authorList>
    </citation>
    <scope>NUCLEOTIDE SEQUENCE [LARGE SCALE GENOMIC DNA]</scope>
    <source>
        <strain evidence="2 3">NBRC 16056</strain>
    </source>
</reference>
<feature type="transmembrane region" description="Helical" evidence="1">
    <location>
        <begin position="120"/>
        <end position="140"/>
    </location>
</feature>
<proteinExistence type="predicted"/>
<organism evidence="2 3">
    <name type="scientific">Gordonia hirsuta DSM 44140 = NBRC 16056</name>
    <dbReference type="NCBI Taxonomy" id="1121927"/>
    <lineage>
        <taxon>Bacteria</taxon>
        <taxon>Bacillati</taxon>
        <taxon>Actinomycetota</taxon>
        <taxon>Actinomycetes</taxon>
        <taxon>Mycobacteriales</taxon>
        <taxon>Gordoniaceae</taxon>
        <taxon>Gordonia</taxon>
    </lineage>
</organism>
<evidence type="ECO:0000313" key="2">
    <source>
        <dbReference type="EMBL" id="GAC56853.1"/>
    </source>
</evidence>
<accession>L7L9Y8</accession>